<name>A0A3N9XEM1_9ACTN</name>
<proteinExistence type="predicted"/>
<evidence type="ECO:0000313" key="2">
    <source>
        <dbReference type="Proteomes" id="UP000278981"/>
    </source>
</evidence>
<sequence>MSTDHAGTDSSAAFGGIAGHAAPCAPTCRQEAASVPAAGIAPGAGIVLGAGIAPGAGTGLG</sequence>
<reference evidence="1 2" key="1">
    <citation type="submission" date="2018-04" db="EMBL/GenBank/DDBJ databases">
        <title>Micromonosporas from Atacama Desert.</title>
        <authorList>
            <person name="Carro L."/>
            <person name="Klenk H.-P."/>
            <person name="Goodfellow M."/>
        </authorList>
    </citation>
    <scope>NUCLEOTIDE SEQUENCE [LARGE SCALE GENOMIC DNA]</scope>
    <source>
        <strain evidence="1 2">LB19</strain>
    </source>
</reference>
<dbReference type="Proteomes" id="UP000278981">
    <property type="component" value="Unassembled WGS sequence"/>
</dbReference>
<evidence type="ECO:0000313" key="1">
    <source>
        <dbReference type="EMBL" id="RQX11481.1"/>
    </source>
</evidence>
<comment type="caution">
    <text evidence="1">The sequence shown here is derived from an EMBL/GenBank/DDBJ whole genome shotgun (WGS) entry which is preliminary data.</text>
</comment>
<gene>
    <name evidence="1" type="ORF">DDE19_30460</name>
</gene>
<protein>
    <submittedName>
        <fullName evidence="1">Uncharacterized protein</fullName>
    </submittedName>
</protein>
<dbReference type="EMBL" id="QDGB01000369">
    <property type="protein sequence ID" value="RQX11481.1"/>
    <property type="molecule type" value="Genomic_DNA"/>
</dbReference>
<dbReference type="AlphaFoldDB" id="A0A3N9XEM1"/>
<organism evidence="1 2">
    <name type="scientific">Micromonospora ureilytica</name>
    <dbReference type="NCBI Taxonomy" id="709868"/>
    <lineage>
        <taxon>Bacteria</taxon>
        <taxon>Bacillati</taxon>
        <taxon>Actinomycetota</taxon>
        <taxon>Actinomycetes</taxon>
        <taxon>Micromonosporales</taxon>
        <taxon>Micromonosporaceae</taxon>
        <taxon>Micromonospora</taxon>
    </lineage>
</organism>
<accession>A0A3N9XEM1</accession>
<feature type="non-terminal residue" evidence="1">
    <location>
        <position position="61"/>
    </location>
</feature>